<dbReference type="Proteomes" id="UP000292082">
    <property type="component" value="Unassembled WGS sequence"/>
</dbReference>
<dbReference type="AlphaFoldDB" id="A0A4Q9PGI4"/>
<evidence type="ECO:0000313" key="3">
    <source>
        <dbReference type="Proteomes" id="UP000292082"/>
    </source>
</evidence>
<sequence length="63" mass="7382">LIYSAVVFLYDSMIVTGEEARCFWGRKITGEAVLFWMNKYMTILYLVWQLATALNISDRVRTL</sequence>
<gene>
    <name evidence="2" type="ORF">BD310DRAFT_788877</name>
</gene>
<dbReference type="InterPro" id="IPR045340">
    <property type="entry name" value="DUF6533"/>
</dbReference>
<organism evidence="2 3">
    <name type="scientific">Dichomitus squalens</name>
    <dbReference type="NCBI Taxonomy" id="114155"/>
    <lineage>
        <taxon>Eukaryota</taxon>
        <taxon>Fungi</taxon>
        <taxon>Dikarya</taxon>
        <taxon>Basidiomycota</taxon>
        <taxon>Agaricomycotina</taxon>
        <taxon>Agaricomycetes</taxon>
        <taxon>Polyporales</taxon>
        <taxon>Polyporaceae</taxon>
        <taxon>Dichomitus</taxon>
    </lineage>
</organism>
<evidence type="ECO:0000313" key="2">
    <source>
        <dbReference type="EMBL" id="TBU52427.1"/>
    </source>
</evidence>
<feature type="non-terminal residue" evidence="2">
    <location>
        <position position="1"/>
    </location>
</feature>
<dbReference type="Pfam" id="PF20151">
    <property type="entry name" value="DUF6533"/>
    <property type="match status" value="1"/>
</dbReference>
<evidence type="ECO:0000259" key="1">
    <source>
        <dbReference type="Pfam" id="PF20151"/>
    </source>
</evidence>
<keyword evidence="3" id="KW-1185">Reference proteome</keyword>
<feature type="non-terminal residue" evidence="2">
    <location>
        <position position="63"/>
    </location>
</feature>
<accession>A0A4Q9PGI4</accession>
<proteinExistence type="predicted"/>
<reference evidence="2 3" key="1">
    <citation type="submission" date="2019-01" db="EMBL/GenBank/DDBJ databases">
        <title>Draft genome sequences of three monokaryotic isolates of the white-rot basidiomycete fungus Dichomitus squalens.</title>
        <authorList>
            <consortium name="DOE Joint Genome Institute"/>
            <person name="Lopez S.C."/>
            <person name="Andreopoulos B."/>
            <person name="Pangilinan J."/>
            <person name="Lipzen A."/>
            <person name="Riley R."/>
            <person name="Ahrendt S."/>
            <person name="Ng V."/>
            <person name="Barry K."/>
            <person name="Daum C."/>
            <person name="Grigoriev I.V."/>
            <person name="Hilden K.S."/>
            <person name="Makela M.R."/>
            <person name="de Vries R.P."/>
        </authorList>
    </citation>
    <scope>NUCLEOTIDE SEQUENCE [LARGE SCALE GENOMIC DNA]</scope>
    <source>
        <strain evidence="2 3">CBS 464.89</strain>
    </source>
</reference>
<feature type="domain" description="DUF6533" evidence="1">
    <location>
        <begin position="4"/>
        <end position="44"/>
    </location>
</feature>
<protein>
    <recommendedName>
        <fullName evidence="1">DUF6533 domain-containing protein</fullName>
    </recommendedName>
</protein>
<dbReference type="EMBL" id="ML145251">
    <property type="protein sequence ID" value="TBU52427.1"/>
    <property type="molecule type" value="Genomic_DNA"/>
</dbReference>
<name>A0A4Q9PGI4_9APHY</name>